<accession>A0AA35LSB5</accession>
<reference evidence="1" key="1">
    <citation type="submission" date="2023-01" db="EMBL/GenBank/DDBJ databases">
        <authorList>
            <person name="Piombo E."/>
        </authorList>
    </citation>
    <scope>NUCLEOTIDE SEQUENCE</scope>
</reference>
<gene>
    <name evidence="1" type="ORF">CCHLO57077_00007870</name>
</gene>
<comment type="caution">
    <text evidence="1">The sequence shown here is derived from an EMBL/GenBank/DDBJ whole genome shotgun (WGS) entry which is preliminary data.</text>
</comment>
<protein>
    <submittedName>
        <fullName evidence="1">Uncharacterized protein</fullName>
    </submittedName>
</protein>
<organism evidence="1 2">
    <name type="scientific">Clonostachys chloroleuca</name>
    <dbReference type="NCBI Taxonomy" id="1926264"/>
    <lineage>
        <taxon>Eukaryota</taxon>
        <taxon>Fungi</taxon>
        <taxon>Dikarya</taxon>
        <taxon>Ascomycota</taxon>
        <taxon>Pezizomycotina</taxon>
        <taxon>Sordariomycetes</taxon>
        <taxon>Hypocreomycetidae</taxon>
        <taxon>Hypocreales</taxon>
        <taxon>Bionectriaceae</taxon>
        <taxon>Clonostachys</taxon>
    </lineage>
</organism>
<keyword evidence="2" id="KW-1185">Reference proteome</keyword>
<dbReference type="AlphaFoldDB" id="A0AA35LSB5"/>
<sequence length="162" mass="18320">MPAKRLQAASYSGGESDTEWVAFQTQVKIQKLRNERDQQMAAVITDAENALKEIQARAVAVHAEQLRAKYVCLYYEPEFAHSPIFINLGFLLLQKADSRPRLKFKSQCVNNICQSLERRQAIEAQMVGLVKDTHAKMKEVEDVIMAGYEGRELEASVTSSRT</sequence>
<proteinExistence type="predicted"/>
<dbReference type="EMBL" id="CABFNP030000612">
    <property type="protein sequence ID" value="CAI6053130.1"/>
    <property type="molecule type" value="Genomic_DNA"/>
</dbReference>
<dbReference type="Proteomes" id="UP001160390">
    <property type="component" value="Unassembled WGS sequence"/>
</dbReference>
<name>A0AA35LSB5_9HYPO</name>
<evidence type="ECO:0000313" key="2">
    <source>
        <dbReference type="Proteomes" id="UP001160390"/>
    </source>
</evidence>
<evidence type="ECO:0000313" key="1">
    <source>
        <dbReference type="EMBL" id="CAI6053130.1"/>
    </source>
</evidence>